<dbReference type="RefSeq" id="WP_168148805.1">
    <property type="nucleotide sequence ID" value="NZ_JAAVXB010000008.1"/>
</dbReference>
<feature type="region of interest" description="Disordered" evidence="1">
    <location>
        <begin position="63"/>
        <end position="119"/>
    </location>
</feature>
<organism evidence="2 3">
    <name type="scientific">Solimonas marina</name>
    <dbReference type="NCBI Taxonomy" id="2714601"/>
    <lineage>
        <taxon>Bacteria</taxon>
        <taxon>Pseudomonadati</taxon>
        <taxon>Pseudomonadota</taxon>
        <taxon>Gammaproteobacteria</taxon>
        <taxon>Nevskiales</taxon>
        <taxon>Nevskiaceae</taxon>
        <taxon>Solimonas</taxon>
    </lineage>
</organism>
<feature type="compositionally biased region" description="Basic residues" evidence="1">
    <location>
        <begin position="86"/>
        <end position="119"/>
    </location>
</feature>
<comment type="caution">
    <text evidence="2">The sequence shown here is derived from an EMBL/GenBank/DDBJ whole genome shotgun (WGS) entry which is preliminary data.</text>
</comment>
<accession>A0A969WC51</accession>
<gene>
    <name evidence="2" type="ORF">G7Y82_14260</name>
</gene>
<name>A0A969WC51_9GAMM</name>
<evidence type="ECO:0000313" key="3">
    <source>
        <dbReference type="Proteomes" id="UP000653472"/>
    </source>
</evidence>
<evidence type="ECO:0000313" key="2">
    <source>
        <dbReference type="EMBL" id="NKF23479.1"/>
    </source>
</evidence>
<evidence type="ECO:0000256" key="1">
    <source>
        <dbReference type="SAM" id="MobiDB-lite"/>
    </source>
</evidence>
<dbReference type="AlphaFoldDB" id="A0A969WC51"/>
<proteinExistence type="predicted"/>
<protein>
    <submittedName>
        <fullName evidence="2">Uncharacterized protein</fullName>
    </submittedName>
</protein>
<dbReference type="EMBL" id="JAAVXB010000008">
    <property type="protein sequence ID" value="NKF23479.1"/>
    <property type="molecule type" value="Genomic_DNA"/>
</dbReference>
<reference evidence="2" key="1">
    <citation type="submission" date="2020-03" db="EMBL/GenBank/DDBJ databases">
        <title>Solimonas marina sp. nov., isolated from deep seawater of the Pacific Ocean.</title>
        <authorList>
            <person name="Liu X."/>
            <person name="Lai Q."/>
            <person name="Sun F."/>
            <person name="Gai Y."/>
            <person name="Li G."/>
            <person name="Shao Z."/>
        </authorList>
    </citation>
    <scope>NUCLEOTIDE SEQUENCE</scope>
    <source>
        <strain evidence="2">C16B3</strain>
    </source>
</reference>
<sequence>MVFKLGETRMPSFKKVLSAVAEASKRPAEGWRFLRQAVRELHVALDGITHIVAELEQRLERLEAAATGRPMPGEKPPATQHTATPQRKRQTTPRAAKKALKKTATKQSGRRRKLPANGS</sequence>
<dbReference type="Proteomes" id="UP000653472">
    <property type="component" value="Unassembled WGS sequence"/>
</dbReference>
<keyword evidence="3" id="KW-1185">Reference proteome</keyword>